<dbReference type="Gene3D" id="3.90.1570.10">
    <property type="entry name" value="tt1808, chain A"/>
    <property type="match status" value="1"/>
</dbReference>
<dbReference type="PANTHER" id="PTHR35400">
    <property type="entry name" value="SLR1083 PROTEIN"/>
    <property type="match status" value="1"/>
</dbReference>
<keyword evidence="2" id="KW-0255">Endonuclease</keyword>
<comment type="caution">
    <text evidence="2">The sequence shown here is derived from an EMBL/GenBank/DDBJ whole genome shotgun (WGS) entry which is preliminary data.</text>
</comment>
<organism evidence="2 3">
    <name type="scientific">Krasilnikovia cinnamomea</name>
    <dbReference type="NCBI Taxonomy" id="349313"/>
    <lineage>
        <taxon>Bacteria</taxon>
        <taxon>Bacillati</taxon>
        <taxon>Actinomycetota</taxon>
        <taxon>Actinomycetes</taxon>
        <taxon>Micromonosporales</taxon>
        <taxon>Micromonosporaceae</taxon>
        <taxon>Krasilnikovia</taxon>
    </lineage>
</organism>
<dbReference type="InterPro" id="IPR012296">
    <property type="entry name" value="Nuclease_put_TT1808"/>
</dbReference>
<dbReference type="PANTHER" id="PTHR35400:SF3">
    <property type="entry name" value="SLL1072 PROTEIN"/>
    <property type="match status" value="1"/>
</dbReference>
<dbReference type="InterPro" id="IPR011335">
    <property type="entry name" value="Restrct_endonuc-II-like"/>
</dbReference>
<accession>A0A4V2G6W9</accession>
<dbReference type="CDD" id="cd06260">
    <property type="entry name" value="DUF820-like"/>
    <property type="match status" value="1"/>
</dbReference>
<dbReference type="EMBL" id="SHKY01000001">
    <property type="protein sequence ID" value="RZU50326.1"/>
    <property type="molecule type" value="Genomic_DNA"/>
</dbReference>
<dbReference type="InterPro" id="IPR008538">
    <property type="entry name" value="Uma2"/>
</dbReference>
<evidence type="ECO:0000313" key="3">
    <source>
        <dbReference type="Proteomes" id="UP000292564"/>
    </source>
</evidence>
<dbReference type="RefSeq" id="WP_242624809.1">
    <property type="nucleotide sequence ID" value="NZ_SHKY01000001.1"/>
</dbReference>
<dbReference type="AlphaFoldDB" id="A0A4V2G6W9"/>
<gene>
    <name evidence="2" type="ORF">EV385_2094</name>
</gene>
<proteinExistence type="predicted"/>
<keyword evidence="3" id="KW-1185">Reference proteome</keyword>
<feature type="domain" description="Putative restriction endonuclease" evidence="1">
    <location>
        <begin position="26"/>
        <end position="183"/>
    </location>
</feature>
<evidence type="ECO:0000313" key="2">
    <source>
        <dbReference type="EMBL" id="RZU50326.1"/>
    </source>
</evidence>
<reference evidence="2 3" key="1">
    <citation type="submission" date="2019-02" db="EMBL/GenBank/DDBJ databases">
        <title>Sequencing the genomes of 1000 actinobacteria strains.</title>
        <authorList>
            <person name="Klenk H.-P."/>
        </authorList>
    </citation>
    <scope>NUCLEOTIDE SEQUENCE [LARGE SCALE GENOMIC DNA]</scope>
    <source>
        <strain evidence="2 3">DSM 45162</strain>
    </source>
</reference>
<keyword evidence="2" id="KW-0378">Hydrolase</keyword>
<protein>
    <submittedName>
        <fullName evidence="2">Uma2 family endonuclease</fullName>
    </submittedName>
</protein>
<dbReference type="SUPFAM" id="SSF52980">
    <property type="entry name" value="Restriction endonuclease-like"/>
    <property type="match status" value="1"/>
</dbReference>
<keyword evidence="2" id="KW-0540">Nuclease</keyword>
<sequence>MTAETAGHVMWSPDPVTQRAAGYTLEDVLNLPDDAPRVELRDGVMIVVPSPTAGHQKISNLLWLWFRQQAPEIYYEPLTAVGVAVGLGDTHEPDVLLLHQPVSEDRHFFLPSQVAIVVEVVSPSTKRRDRLEKPVAYAAAGIPHYWRIEQDPLHVFAYDLRDGRYELVADSDTELVLSEPFEIRLPIRDITP</sequence>
<dbReference type="Pfam" id="PF05685">
    <property type="entry name" value="Uma2"/>
    <property type="match status" value="1"/>
</dbReference>
<dbReference type="Proteomes" id="UP000292564">
    <property type="component" value="Unassembled WGS sequence"/>
</dbReference>
<dbReference type="GO" id="GO:0004519">
    <property type="term" value="F:endonuclease activity"/>
    <property type="evidence" value="ECO:0007669"/>
    <property type="project" value="UniProtKB-KW"/>
</dbReference>
<evidence type="ECO:0000259" key="1">
    <source>
        <dbReference type="Pfam" id="PF05685"/>
    </source>
</evidence>
<name>A0A4V2G6W9_9ACTN</name>